<dbReference type="GO" id="GO:0003677">
    <property type="term" value="F:DNA binding"/>
    <property type="evidence" value="ECO:0007669"/>
    <property type="project" value="UniProtKB-UniRule"/>
</dbReference>
<name>A0A1Y1VGV1_9FUNG</name>
<keyword evidence="1" id="KW-0539">Nucleus</keyword>
<dbReference type="InterPro" id="IPR036910">
    <property type="entry name" value="HMG_box_dom_sf"/>
</dbReference>
<dbReference type="Proteomes" id="UP000193719">
    <property type="component" value="Unassembled WGS sequence"/>
</dbReference>
<dbReference type="InterPro" id="IPR009071">
    <property type="entry name" value="HMG_box_dom"/>
</dbReference>
<feature type="coiled-coil region" evidence="2">
    <location>
        <begin position="378"/>
        <end position="405"/>
    </location>
</feature>
<protein>
    <recommendedName>
        <fullName evidence="3">HMG box domain-containing protein</fullName>
    </recommendedName>
</protein>
<evidence type="ECO:0000256" key="1">
    <source>
        <dbReference type="PROSITE-ProRule" id="PRU00267"/>
    </source>
</evidence>
<accession>A0A1Y1VGV1</accession>
<comment type="caution">
    <text evidence="4">The sequence shown here is derived from an EMBL/GenBank/DDBJ whole genome shotgun (WGS) entry which is preliminary data.</text>
</comment>
<organism evidence="4 5">
    <name type="scientific">Piromyces finnis</name>
    <dbReference type="NCBI Taxonomy" id="1754191"/>
    <lineage>
        <taxon>Eukaryota</taxon>
        <taxon>Fungi</taxon>
        <taxon>Fungi incertae sedis</taxon>
        <taxon>Chytridiomycota</taxon>
        <taxon>Chytridiomycota incertae sedis</taxon>
        <taxon>Neocallimastigomycetes</taxon>
        <taxon>Neocallimastigales</taxon>
        <taxon>Neocallimastigaceae</taxon>
        <taxon>Piromyces</taxon>
    </lineage>
</organism>
<dbReference type="AlphaFoldDB" id="A0A1Y1VGV1"/>
<reference evidence="4 5" key="2">
    <citation type="submission" date="2016-08" db="EMBL/GenBank/DDBJ databases">
        <title>Pervasive Adenine N6-methylation of Active Genes in Fungi.</title>
        <authorList>
            <consortium name="DOE Joint Genome Institute"/>
            <person name="Mondo S.J."/>
            <person name="Dannebaum R.O."/>
            <person name="Kuo R.C."/>
            <person name="Labutti K."/>
            <person name="Haridas S."/>
            <person name="Kuo A."/>
            <person name="Salamov A."/>
            <person name="Ahrendt S.R."/>
            <person name="Lipzen A."/>
            <person name="Sullivan W."/>
            <person name="Andreopoulos W.B."/>
            <person name="Clum A."/>
            <person name="Lindquist E."/>
            <person name="Daum C."/>
            <person name="Ramamoorthy G.K."/>
            <person name="Gryganskyi A."/>
            <person name="Culley D."/>
            <person name="Magnuson J.K."/>
            <person name="James T.Y."/>
            <person name="O'Malley M.A."/>
            <person name="Stajich J.E."/>
            <person name="Spatafora J.W."/>
            <person name="Visel A."/>
            <person name="Grigoriev I.V."/>
        </authorList>
    </citation>
    <scope>NUCLEOTIDE SEQUENCE [LARGE SCALE GENOMIC DNA]</scope>
    <source>
        <strain evidence="5">finn</strain>
    </source>
</reference>
<keyword evidence="2" id="KW-0175">Coiled coil</keyword>
<gene>
    <name evidence="4" type="ORF">BCR36DRAFT_184968</name>
</gene>
<dbReference type="OrthoDB" id="10648624at2759"/>
<keyword evidence="5" id="KW-1185">Reference proteome</keyword>
<feature type="domain" description="HMG box" evidence="3">
    <location>
        <begin position="350"/>
        <end position="412"/>
    </location>
</feature>
<keyword evidence="1" id="KW-0238">DNA-binding</keyword>
<dbReference type="GO" id="GO:0005634">
    <property type="term" value="C:nucleus"/>
    <property type="evidence" value="ECO:0007669"/>
    <property type="project" value="UniProtKB-UniRule"/>
</dbReference>
<evidence type="ECO:0000313" key="4">
    <source>
        <dbReference type="EMBL" id="ORX55370.1"/>
    </source>
</evidence>
<dbReference type="Gene3D" id="1.10.30.10">
    <property type="entry name" value="High mobility group box domain"/>
    <property type="match status" value="1"/>
</dbReference>
<evidence type="ECO:0000256" key="2">
    <source>
        <dbReference type="SAM" id="Coils"/>
    </source>
</evidence>
<dbReference type="SUPFAM" id="SSF47095">
    <property type="entry name" value="HMG-box"/>
    <property type="match status" value="1"/>
</dbReference>
<dbReference type="STRING" id="1754191.A0A1Y1VGV1"/>
<evidence type="ECO:0000313" key="5">
    <source>
        <dbReference type="Proteomes" id="UP000193719"/>
    </source>
</evidence>
<feature type="DNA-binding region" description="HMG box" evidence="1">
    <location>
        <begin position="350"/>
        <end position="412"/>
    </location>
</feature>
<dbReference type="EMBL" id="MCFH01000009">
    <property type="protein sequence ID" value="ORX55370.1"/>
    <property type="molecule type" value="Genomic_DNA"/>
</dbReference>
<proteinExistence type="predicted"/>
<sequence>MNFASNKKKRLFYQKRAFELSKKKRKTSPSTKSQQKISDRFNFFIDILNTNKKEQETKNKISKKVGVSENKENNPKNIDDIFNELKAIHKNTENDIITLEDINNSLLEDIENTITSNNNDNSNNSKLSNETIVSNLPKEERISNNEIKRDKYITRRKILTLKEHKIIQHNIDLILNKENDSAPNKINKKEIDIVNQFQLNALGYINFYAKKRKELIHQNKTNSEHQNIHNLDEEELERLIDQEWITLEKRIKNKHIEDVVRKQTKIAKKNLKNKKTNKNSGTDNSFQTIIENENENENEISSNQQLTKNIPIIPDSELIMTELKEYTELNLLNEMYNHSKQLSIPYFSVIKHPPNPFSIYTKDTINTVIKQNPSKTRNEALKIVAKNWKNENKDKKRNMRKRQKNIKMIMKI</sequence>
<reference evidence="4 5" key="1">
    <citation type="submission" date="2016-08" db="EMBL/GenBank/DDBJ databases">
        <title>Genomes of anaerobic fungi encode conserved fungal cellulosomes for biomass hydrolysis.</title>
        <authorList>
            <consortium name="DOE Joint Genome Institute"/>
            <person name="Haitjema C.H."/>
            <person name="Gilmore S.P."/>
            <person name="Henske J.K."/>
            <person name="Solomon K.V."/>
            <person name="De Groot R."/>
            <person name="Kuo A."/>
            <person name="Mondo S.J."/>
            <person name="Salamov A.A."/>
            <person name="Labutti K."/>
            <person name="Zhao Z."/>
            <person name="Chiniquy J."/>
            <person name="Barry K."/>
            <person name="Brewer H.M."/>
            <person name="Purvine S.O."/>
            <person name="Wright A.T."/>
            <person name="Boxma B."/>
            <person name="Van Alen T."/>
            <person name="Hackstein J.H."/>
            <person name="Baker S.E."/>
            <person name="Grigoriev I.V."/>
            <person name="O'Malley M.A."/>
        </authorList>
    </citation>
    <scope>NUCLEOTIDE SEQUENCE [LARGE SCALE GENOMIC DNA]</scope>
    <source>
        <strain evidence="5">finn</strain>
    </source>
</reference>
<dbReference type="Pfam" id="PF00505">
    <property type="entry name" value="HMG_box"/>
    <property type="match status" value="1"/>
</dbReference>
<dbReference type="PROSITE" id="PS50118">
    <property type="entry name" value="HMG_BOX_2"/>
    <property type="match status" value="1"/>
</dbReference>
<evidence type="ECO:0000259" key="3">
    <source>
        <dbReference type="PROSITE" id="PS50118"/>
    </source>
</evidence>